<evidence type="ECO:0000256" key="1">
    <source>
        <dbReference type="SAM" id="Phobius"/>
    </source>
</evidence>
<feature type="transmembrane region" description="Helical" evidence="1">
    <location>
        <begin position="203"/>
        <end position="224"/>
    </location>
</feature>
<dbReference type="Proteomes" id="UP001152797">
    <property type="component" value="Unassembled WGS sequence"/>
</dbReference>
<dbReference type="EMBL" id="CAMXCT030006529">
    <property type="protein sequence ID" value="CAL4802716.1"/>
    <property type="molecule type" value="Genomic_DNA"/>
</dbReference>
<reference evidence="2" key="1">
    <citation type="submission" date="2022-10" db="EMBL/GenBank/DDBJ databases">
        <authorList>
            <person name="Chen Y."/>
            <person name="Dougan E. K."/>
            <person name="Chan C."/>
            <person name="Rhodes N."/>
            <person name="Thang M."/>
        </authorList>
    </citation>
    <scope>NUCLEOTIDE SEQUENCE</scope>
</reference>
<reference evidence="3" key="2">
    <citation type="submission" date="2024-04" db="EMBL/GenBank/DDBJ databases">
        <authorList>
            <person name="Chen Y."/>
            <person name="Shah S."/>
            <person name="Dougan E. K."/>
            <person name="Thang M."/>
            <person name="Chan C."/>
        </authorList>
    </citation>
    <scope>NUCLEOTIDE SEQUENCE [LARGE SCALE GENOMIC DNA]</scope>
</reference>
<feature type="transmembrane region" description="Helical" evidence="1">
    <location>
        <begin position="12"/>
        <end position="39"/>
    </location>
</feature>
<accession>A0A9P1GLB8</accession>
<evidence type="ECO:0000313" key="3">
    <source>
        <dbReference type="EMBL" id="CAL1168779.1"/>
    </source>
</evidence>
<dbReference type="EMBL" id="CAMXCT020006529">
    <property type="protein sequence ID" value="CAL1168779.1"/>
    <property type="molecule type" value="Genomic_DNA"/>
</dbReference>
<keyword evidence="5" id="KW-1185">Reference proteome</keyword>
<evidence type="ECO:0000313" key="2">
    <source>
        <dbReference type="EMBL" id="CAI4015404.1"/>
    </source>
</evidence>
<gene>
    <name evidence="2" type="ORF">C1SCF055_LOCUS40234</name>
</gene>
<dbReference type="EMBL" id="CAMXCT010006529">
    <property type="protein sequence ID" value="CAI4015404.1"/>
    <property type="molecule type" value="Genomic_DNA"/>
</dbReference>
<dbReference type="AlphaFoldDB" id="A0A9P1GLB8"/>
<comment type="caution">
    <text evidence="2">The sequence shown here is derived from an EMBL/GenBank/DDBJ whole genome shotgun (WGS) entry which is preliminary data.</text>
</comment>
<evidence type="ECO:0000313" key="4">
    <source>
        <dbReference type="EMBL" id="CAL4802716.1"/>
    </source>
</evidence>
<name>A0A9P1GLB8_9DINO</name>
<sequence>MCRCRCGVCGACCTGCFLGAFLSFILTAVVLCSVITAAISYPVLKWASEHKVALGEVGTCLNGTVLRVNQTLQKRLPEKCFDLLCDKCNSNDLDPEMKEKCEECLCEAEYHIQKMQPPLEPQLLECCKPLSKDKGTVFLVEFCEDLVTNMTAELEKETEKCEKKNIIMSAQPLLLQGFVTLPKNFITVPRASEFIRLLSWTPYLQGIAASILLIVGFASLAFVIKQVMLGKSRLSNVSLEEQLLS</sequence>
<keyword evidence="1" id="KW-0812">Transmembrane</keyword>
<keyword evidence="1" id="KW-0472">Membrane</keyword>
<keyword evidence="1" id="KW-1133">Transmembrane helix</keyword>
<organism evidence="2">
    <name type="scientific">Cladocopium goreaui</name>
    <dbReference type="NCBI Taxonomy" id="2562237"/>
    <lineage>
        <taxon>Eukaryota</taxon>
        <taxon>Sar</taxon>
        <taxon>Alveolata</taxon>
        <taxon>Dinophyceae</taxon>
        <taxon>Suessiales</taxon>
        <taxon>Symbiodiniaceae</taxon>
        <taxon>Cladocopium</taxon>
    </lineage>
</organism>
<evidence type="ECO:0000313" key="5">
    <source>
        <dbReference type="Proteomes" id="UP001152797"/>
    </source>
</evidence>
<proteinExistence type="predicted"/>
<protein>
    <submittedName>
        <fullName evidence="4">ADP,ATP carrier protein</fullName>
    </submittedName>
</protein>